<dbReference type="RefSeq" id="WP_060940789.1">
    <property type="nucleotide sequence ID" value="NZ_CALGLL010000155.1"/>
</dbReference>
<dbReference type="PATRIC" id="fig|28128.5.peg.1610"/>
<evidence type="ECO:0000313" key="1">
    <source>
        <dbReference type="EMBL" id="KXA38609.1"/>
    </source>
</evidence>
<dbReference type="Proteomes" id="UP000070533">
    <property type="component" value="Unassembled WGS sequence"/>
</dbReference>
<organism evidence="1 2">
    <name type="scientific">Prevotella corporis</name>
    <dbReference type="NCBI Taxonomy" id="28128"/>
    <lineage>
        <taxon>Bacteria</taxon>
        <taxon>Pseudomonadati</taxon>
        <taxon>Bacteroidota</taxon>
        <taxon>Bacteroidia</taxon>
        <taxon>Bacteroidales</taxon>
        <taxon>Prevotellaceae</taxon>
        <taxon>Prevotella</taxon>
    </lineage>
</organism>
<name>A0A133Q6X2_9BACT</name>
<dbReference type="OrthoDB" id="1077683at2"/>
<evidence type="ECO:0000313" key="2">
    <source>
        <dbReference type="Proteomes" id="UP000070533"/>
    </source>
</evidence>
<keyword evidence="2" id="KW-1185">Reference proteome</keyword>
<proteinExistence type="predicted"/>
<dbReference type="AlphaFoldDB" id="A0A133Q6X2"/>
<gene>
    <name evidence="1" type="ORF">HMPREF3226_01570</name>
</gene>
<sequence length="185" mass="20606">MKKTPFLFFTIIIVLCIIGCKEQKPKPILEKNTITADSLNAGDSTVYGTMIEGGMNSLLLVTDAGDTIEYIENPDDTTEVVRGGKLCGDKFAVIGYRQYGDLFLRSAINLTSLLGNWTSLDRDFDIKEGGTIVSNMESERNPWTSWKIFNGRLVLSKDTFDVLELGPNSMSLENNEGIFVFSRKK</sequence>
<comment type="caution">
    <text evidence="1">The sequence shown here is derived from an EMBL/GenBank/DDBJ whole genome shotgun (WGS) entry which is preliminary data.</text>
</comment>
<dbReference type="STRING" id="28128.HMPREF3226_01570"/>
<dbReference type="EMBL" id="LRQG01000109">
    <property type="protein sequence ID" value="KXA38609.1"/>
    <property type="molecule type" value="Genomic_DNA"/>
</dbReference>
<reference evidence="2" key="1">
    <citation type="submission" date="2016-01" db="EMBL/GenBank/DDBJ databases">
        <authorList>
            <person name="Mitreva M."/>
            <person name="Pepin K.H."/>
            <person name="Mihindukulasuriya K.A."/>
            <person name="Fulton R."/>
            <person name="Fronick C."/>
            <person name="O'Laughlin M."/>
            <person name="Miner T."/>
            <person name="Herter B."/>
            <person name="Rosa B.A."/>
            <person name="Cordes M."/>
            <person name="Tomlinson C."/>
            <person name="Wollam A."/>
            <person name="Palsikar V.B."/>
            <person name="Mardis E.R."/>
            <person name="Wilson R.K."/>
        </authorList>
    </citation>
    <scope>NUCLEOTIDE SEQUENCE [LARGE SCALE GENOMIC DNA]</scope>
    <source>
        <strain evidence="2">MJR7716</strain>
    </source>
</reference>
<evidence type="ECO:0008006" key="3">
    <source>
        <dbReference type="Google" id="ProtNLM"/>
    </source>
</evidence>
<accession>A0A133Q6X2</accession>
<protein>
    <recommendedName>
        <fullName evidence="3">Lipocalin-like domain-containing protein</fullName>
    </recommendedName>
</protein>